<sequence length="96" mass="11130">MSNNTIQISPPVKIQKVEDVSIEENKIKNPGNLWKLVKGKFLLTFYLCDFCKDRLFNDKNKIETLDDHVEVKIKLCFDCVKKNCFATDILAPPKKK</sequence>
<keyword evidence="2" id="KW-1185">Reference proteome</keyword>
<comment type="caution">
    <text evidence="1">The sequence shown here is derived from an EMBL/GenBank/DDBJ whole genome shotgun (WGS) entry which is preliminary data.</text>
</comment>
<evidence type="ECO:0000313" key="2">
    <source>
        <dbReference type="Proteomes" id="UP000605970"/>
    </source>
</evidence>
<proteinExistence type="predicted"/>
<gene>
    <name evidence="1" type="ORF">Mgra_00004589</name>
</gene>
<organism evidence="1 2">
    <name type="scientific">Meloidogyne graminicola</name>
    <dbReference type="NCBI Taxonomy" id="189291"/>
    <lineage>
        <taxon>Eukaryota</taxon>
        <taxon>Metazoa</taxon>
        <taxon>Ecdysozoa</taxon>
        <taxon>Nematoda</taxon>
        <taxon>Chromadorea</taxon>
        <taxon>Rhabditida</taxon>
        <taxon>Tylenchina</taxon>
        <taxon>Tylenchomorpha</taxon>
        <taxon>Tylenchoidea</taxon>
        <taxon>Meloidogynidae</taxon>
        <taxon>Meloidogyninae</taxon>
        <taxon>Meloidogyne</taxon>
    </lineage>
</organism>
<dbReference type="AlphaFoldDB" id="A0A8S9ZQX1"/>
<dbReference type="OrthoDB" id="5905732at2759"/>
<evidence type="ECO:0000313" key="1">
    <source>
        <dbReference type="EMBL" id="KAF7636008.1"/>
    </source>
</evidence>
<dbReference type="Proteomes" id="UP000605970">
    <property type="component" value="Unassembled WGS sequence"/>
</dbReference>
<reference evidence="1" key="1">
    <citation type="journal article" date="2020" name="Ecol. Evol.">
        <title>Genome structure and content of the rice root-knot nematode (Meloidogyne graminicola).</title>
        <authorList>
            <person name="Phan N.T."/>
            <person name="Danchin E.G.J."/>
            <person name="Klopp C."/>
            <person name="Perfus-Barbeoch L."/>
            <person name="Kozlowski D.K."/>
            <person name="Koutsovoulos G.D."/>
            <person name="Lopez-Roques C."/>
            <person name="Bouchez O."/>
            <person name="Zahm M."/>
            <person name="Besnard G."/>
            <person name="Bellafiore S."/>
        </authorList>
    </citation>
    <scope>NUCLEOTIDE SEQUENCE</scope>
    <source>
        <strain evidence="1">VN-18</strain>
    </source>
</reference>
<accession>A0A8S9ZQX1</accession>
<name>A0A8S9ZQX1_9BILA</name>
<protein>
    <submittedName>
        <fullName evidence="1">Uncharacterized protein</fullName>
    </submittedName>
</protein>
<dbReference type="EMBL" id="JABEBT010000035">
    <property type="protein sequence ID" value="KAF7636008.1"/>
    <property type="molecule type" value="Genomic_DNA"/>
</dbReference>